<protein>
    <submittedName>
        <fullName evidence="6">CvpA family protein</fullName>
    </submittedName>
</protein>
<keyword evidence="4 5" id="KW-0472">Membrane</keyword>
<dbReference type="InterPro" id="IPR003825">
    <property type="entry name" value="Colicin-V_CvpA"/>
</dbReference>
<dbReference type="InterPro" id="IPR052719">
    <property type="entry name" value="CvpA-like"/>
</dbReference>
<evidence type="ECO:0000256" key="1">
    <source>
        <dbReference type="ARBA" id="ARBA00004141"/>
    </source>
</evidence>
<sequence length="155" mass="16547">MLLLLAGSVALGLWRGLVFELMSLVGWLVAWLAARWLTVPIAPWVPVGATGSPLHVGASFAAAFMLALLAWGLAARLVRLVIRATPLTVLDRAAGAVFGLVRGLLLLLLAAVLVWSTPAARSEAWQQSRGAVWLATVLHGLRPLLPEALMRHLPD</sequence>
<dbReference type="PANTHER" id="PTHR36926:SF1">
    <property type="entry name" value="COLICIN V PRODUCTION PROTEIN"/>
    <property type="match status" value="1"/>
</dbReference>
<comment type="caution">
    <text evidence="6">The sequence shown here is derived from an EMBL/GenBank/DDBJ whole genome shotgun (WGS) entry which is preliminary data.</text>
</comment>
<evidence type="ECO:0000256" key="4">
    <source>
        <dbReference type="ARBA" id="ARBA00023136"/>
    </source>
</evidence>
<organism evidence="6 7">
    <name type="scientific">Pseudaquabacterium rugosum</name>
    <dbReference type="NCBI Taxonomy" id="2984194"/>
    <lineage>
        <taxon>Bacteria</taxon>
        <taxon>Pseudomonadati</taxon>
        <taxon>Pseudomonadota</taxon>
        <taxon>Betaproteobacteria</taxon>
        <taxon>Burkholderiales</taxon>
        <taxon>Sphaerotilaceae</taxon>
        <taxon>Pseudaquabacterium</taxon>
    </lineage>
</organism>
<feature type="transmembrane region" description="Helical" evidence="5">
    <location>
        <begin position="94"/>
        <end position="115"/>
    </location>
</feature>
<dbReference type="RefSeq" id="WP_341375610.1">
    <property type="nucleotide sequence ID" value="NZ_JBBUTF010000017.1"/>
</dbReference>
<proteinExistence type="predicted"/>
<name>A0ABU9BDK5_9BURK</name>
<evidence type="ECO:0000256" key="3">
    <source>
        <dbReference type="ARBA" id="ARBA00022989"/>
    </source>
</evidence>
<keyword evidence="7" id="KW-1185">Reference proteome</keyword>
<dbReference type="Proteomes" id="UP001368500">
    <property type="component" value="Unassembled WGS sequence"/>
</dbReference>
<reference evidence="6 7" key="1">
    <citation type="submission" date="2024-04" db="EMBL/GenBank/DDBJ databases">
        <title>Novel species of the genus Ideonella isolated from streams.</title>
        <authorList>
            <person name="Lu H."/>
        </authorList>
    </citation>
    <scope>NUCLEOTIDE SEQUENCE [LARGE SCALE GENOMIC DNA]</scope>
    <source>
        <strain evidence="6 7">BYS139W</strain>
    </source>
</reference>
<keyword evidence="2 5" id="KW-0812">Transmembrane</keyword>
<dbReference type="PANTHER" id="PTHR36926">
    <property type="entry name" value="COLICIN V PRODUCTION PROTEIN"/>
    <property type="match status" value="1"/>
</dbReference>
<gene>
    <name evidence="6" type="ORF">AACH11_17845</name>
</gene>
<evidence type="ECO:0000256" key="2">
    <source>
        <dbReference type="ARBA" id="ARBA00022692"/>
    </source>
</evidence>
<dbReference type="Pfam" id="PF02674">
    <property type="entry name" value="Colicin_V"/>
    <property type="match status" value="1"/>
</dbReference>
<comment type="subcellular location">
    <subcellularLocation>
        <location evidence="1">Membrane</location>
        <topology evidence="1">Multi-pass membrane protein</topology>
    </subcellularLocation>
</comment>
<keyword evidence="3 5" id="KW-1133">Transmembrane helix</keyword>
<accession>A0ABU9BDK5</accession>
<feature type="transmembrane region" description="Helical" evidence="5">
    <location>
        <begin position="54"/>
        <end position="74"/>
    </location>
</feature>
<evidence type="ECO:0000313" key="6">
    <source>
        <dbReference type="EMBL" id="MEK8027829.1"/>
    </source>
</evidence>
<evidence type="ECO:0000313" key="7">
    <source>
        <dbReference type="Proteomes" id="UP001368500"/>
    </source>
</evidence>
<evidence type="ECO:0000256" key="5">
    <source>
        <dbReference type="SAM" id="Phobius"/>
    </source>
</evidence>
<dbReference type="EMBL" id="JBBUTF010000017">
    <property type="protein sequence ID" value="MEK8027829.1"/>
    <property type="molecule type" value="Genomic_DNA"/>
</dbReference>